<name>A0A0J1E7Z0_RHOIS</name>
<dbReference type="PATRIC" id="fig|595434.4.peg.6114"/>
<dbReference type="AlphaFoldDB" id="A0A0J1E7Z0"/>
<reference evidence="1" key="1">
    <citation type="submission" date="2015-05" db="EMBL/GenBank/DDBJ databases">
        <title>Permanent draft genome of Rhodopirellula islandicus K833.</title>
        <authorList>
            <person name="Kizina J."/>
            <person name="Richter M."/>
            <person name="Glockner F.O."/>
            <person name="Harder J."/>
        </authorList>
    </citation>
    <scope>NUCLEOTIDE SEQUENCE [LARGE SCALE GENOMIC DNA]</scope>
    <source>
        <strain evidence="1">K833</strain>
    </source>
</reference>
<protein>
    <submittedName>
        <fullName evidence="1">Uncharacterized protein</fullName>
    </submittedName>
</protein>
<proteinExistence type="predicted"/>
<accession>A0A0J1E7Z0</accession>
<comment type="caution">
    <text evidence="1">The sequence shown here is derived from an EMBL/GenBank/DDBJ whole genome shotgun (WGS) entry which is preliminary data.</text>
</comment>
<evidence type="ECO:0000313" key="2">
    <source>
        <dbReference type="Proteomes" id="UP000036367"/>
    </source>
</evidence>
<keyword evidence="2" id="KW-1185">Reference proteome</keyword>
<gene>
    <name evidence="1" type="ORF">RISK_006431</name>
</gene>
<evidence type="ECO:0000313" key="1">
    <source>
        <dbReference type="EMBL" id="KLU01584.1"/>
    </source>
</evidence>
<dbReference type="EMBL" id="LECT01000053">
    <property type="protein sequence ID" value="KLU01584.1"/>
    <property type="molecule type" value="Genomic_DNA"/>
</dbReference>
<sequence length="37" mass="4255">MRTRGFRCHPVSISMMVNVQNGNRLSSFENRDAVSWA</sequence>
<dbReference type="Proteomes" id="UP000036367">
    <property type="component" value="Unassembled WGS sequence"/>
</dbReference>
<organism evidence="1 2">
    <name type="scientific">Rhodopirellula islandica</name>
    <dbReference type="NCBI Taxonomy" id="595434"/>
    <lineage>
        <taxon>Bacteria</taxon>
        <taxon>Pseudomonadati</taxon>
        <taxon>Planctomycetota</taxon>
        <taxon>Planctomycetia</taxon>
        <taxon>Pirellulales</taxon>
        <taxon>Pirellulaceae</taxon>
        <taxon>Rhodopirellula</taxon>
    </lineage>
</organism>